<gene>
    <name evidence="1" type="ORF">DCAR_0934395</name>
</gene>
<evidence type="ECO:0000313" key="1">
    <source>
        <dbReference type="EMBL" id="WOH14868.1"/>
    </source>
</evidence>
<reference evidence="1" key="2">
    <citation type="submission" date="2022-03" db="EMBL/GenBank/DDBJ databases">
        <title>Draft title - Genomic analysis of global carrot germplasm unveils the trajectory of domestication and the origin of high carotenoid orange carrot.</title>
        <authorList>
            <person name="Iorizzo M."/>
            <person name="Ellison S."/>
            <person name="Senalik D."/>
            <person name="Macko-Podgorni A."/>
            <person name="Grzebelus D."/>
            <person name="Bostan H."/>
            <person name="Rolling W."/>
            <person name="Curaba J."/>
            <person name="Simon P."/>
        </authorList>
    </citation>
    <scope>NUCLEOTIDE SEQUENCE</scope>
    <source>
        <tissue evidence="1">Leaf</tissue>
    </source>
</reference>
<name>A0A175YBS3_DAUCS</name>
<accession>A0A175YBS3</accession>
<organism evidence="1 2">
    <name type="scientific">Daucus carota subsp. sativus</name>
    <name type="common">Carrot</name>
    <dbReference type="NCBI Taxonomy" id="79200"/>
    <lineage>
        <taxon>Eukaryota</taxon>
        <taxon>Viridiplantae</taxon>
        <taxon>Streptophyta</taxon>
        <taxon>Embryophyta</taxon>
        <taxon>Tracheophyta</taxon>
        <taxon>Spermatophyta</taxon>
        <taxon>Magnoliopsida</taxon>
        <taxon>eudicotyledons</taxon>
        <taxon>Gunneridae</taxon>
        <taxon>Pentapetalae</taxon>
        <taxon>asterids</taxon>
        <taxon>campanulids</taxon>
        <taxon>Apiales</taxon>
        <taxon>Apiaceae</taxon>
        <taxon>Apioideae</taxon>
        <taxon>Scandiceae</taxon>
        <taxon>Daucinae</taxon>
        <taxon>Daucus</taxon>
        <taxon>Daucus sect. Daucus</taxon>
    </lineage>
</organism>
<reference evidence="1" key="1">
    <citation type="journal article" date="2016" name="Nat. Genet.">
        <title>A high-quality carrot genome assembly provides new insights into carotenoid accumulation and asterid genome evolution.</title>
        <authorList>
            <person name="Iorizzo M."/>
            <person name="Ellison S."/>
            <person name="Senalik D."/>
            <person name="Zeng P."/>
            <person name="Satapoomin P."/>
            <person name="Huang J."/>
            <person name="Bowman M."/>
            <person name="Iovene M."/>
            <person name="Sanseverino W."/>
            <person name="Cavagnaro P."/>
            <person name="Yildiz M."/>
            <person name="Macko-Podgorni A."/>
            <person name="Moranska E."/>
            <person name="Grzebelus E."/>
            <person name="Grzebelus D."/>
            <person name="Ashrafi H."/>
            <person name="Zheng Z."/>
            <person name="Cheng S."/>
            <person name="Spooner D."/>
            <person name="Van Deynze A."/>
            <person name="Simon P."/>
        </authorList>
    </citation>
    <scope>NUCLEOTIDE SEQUENCE</scope>
    <source>
        <tissue evidence="1">Leaf</tissue>
    </source>
</reference>
<dbReference type="AlphaFoldDB" id="A0A175YBS3"/>
<protein>
    <submittedName>
        <fullName evidence="1">Uncharacterized protein</fullName>
    </submittedName>
</protein>
<dbReference type="EMBL" id="CP093351">
    <property type="protein sequence ID" value="WOH14868.1"/>
    <property type="molecule type" value="Genomic_DNA"/>
</dbReference>
<keyword evidence="2" id="KW-1185">Reference proteome</keyword>
<dbReference type="Gramene" id="KZM80641">
    <property type="protein sequence ID" value="KZM80641"/>
    <property type="gene ID" value="DCAR_031868"/>
</dbReference>
<proteinExistence type="predicted"/>
<evidence type="ECO:0000313" key="2">
    <source>
        <dbReference type="Proteomes" id="UP000077755"/>
    </source>
</evidence>
<dbReference type="Proteomes" id="UP000077755">
    <property type="component" value="Chromosome 9"/>
</dbReference>
<sequence>MNNSNLKISITASPLIDLDRLEQFWRTAKNKGTNEDSSVEFEIDGKEHILTVANINEAFVNTLADNESYRDLANDATLTRFFRKIGYAGPVLKEDLIDRYPTGEMDRKYLRKEWNMLFDAMVKIFSAKTFGWNAIPSYIRKPTHSMVHGYKVNVDKMIMAQLRSAIIRKVQIYPRFVTMFLNGVSGIVANASNTKKCFVLKKNTHITIINSNPHGDMRLHYTKHMSDQVSNLGSSFQDNPVICCLEDEAGPPIIFEILSSTHITSFFSSLTSRAEDRPNLSDVDLPIQAMEEPPSSGPQEPIAQIVMDTTPLNTEFNQGRIQSENETATTLVTLPSATFPIKVAVTVSVAVKDSAGITAPLVVDSIPAVRVSLAVTSIPAGKVHTAVFTQTDSIVST</sequence>